<dbReference type="InterPro" id="IPR011059">
    <property type="entry name" value="Metal-dep_hydrolase_composite"/>
</dbReference>
<feature type="region of interest" description="Disordered" evidence="3">
    <location>
        <begin position="496"/>
        <end position="516"/>
    </location>
</feature>
<dbReference type="Pfam" id="PF01979">
    <property type="entry name" value="Amidohydro_1"/>
    <property type="match status" value="1"/>
</dbReference>
<dbReference type="OrthoDB" id="9796020at2"/>
<protein>
    <submittedName>
        <fullName evidence="5">Cytosine/adenosine deaminase-related metal-dependent hydrolase</fullName>
    </submittedName>
</protein>
<dbReference type="Proteomes" id="UP000278222">
    <property type="component" value="Unassembled WGS sequence"/>
</dbReference>
<dbReference type="InterPro" id="IPR006680">
    <property type="entry name" value="Amidohydro-rel"/>
</dbReference>
<evidence type="ECO:0000259" key="4">
    <source>
        <dbReference type="Pfam" id="PF01979"/>
    </source>
</evidence>
<dbReference type="RefSeq" id="WP_123693342.1">
    <property type="nucleotide sequence ID" value="NZ_AP019700.1"/>
</dbReference>
<dbReference type="Gene3D" id="3.20.20.140">
    <property type="entry name" value="Metal-dependent hydrolases"/>
    <property type="match status" value="1"/>
</dbReference>
<dbReference type="EMBL" id="RJKX01000016">
    <property type="protein sequence ID" value="ROP83622.1"/>
    <property type="molecule type" value="Genomic_DNA"/>
</dbReference>
<sequence>MPTTWIKNIDWLVAWDRANPETPSERRWGGRHSYIRDADLVFADGEILFAGRGYAGAADTVIDGRGRFVIPGLVNIHTHPCSEPMMKGLSEERKSRQLQMSSLYEYIFLLGRPTKDIPADAEDQAEVEQFGRGDFPAYSASAQVAISELLTSGVTTFVDYSAPRPNWLDEVAATGIRTCVAPSFRSGAWYTPNGHEVLYRWDVKGGRKAFDRALETIEQARRHPSGRLMGMLAPAQVDTCTADLFVDASAVAREKGIPIQTHAAQSVVEYREMFRRHGKTPIEWLESLGVLGPEFIIGHGIFLDEHPWIMNPDHRDLNRLADSGTSVAHCPNQFARGGMVMHHFGKYVQRGVNMGIGTDTFPHNMIDEMRWALTVAKIASGDIGSTSISDVFHAATVGGAAALMRDDIGRLEKGCKADFVSIDLEHPHMVPARDPLKSLVVTALERPIREVWVGGETVVRDGRALKIDMKRSLDGLTEGQRRGMLGISERDWAKRSPDEAFPMALGTVGSNQPPAR</sequence>
<feature type="domain" description="Amidohydrolase-related" evidence="4">
    <location>
        <begin position="68"/>
        <end position="458"/>
    </location>
</feature>
<evidence type="ECO:0000313" key="5">
    <source>
        <dbReference type="EMBL" id="ROP83622.1"/>
    </source>
</evidence>
<dbReference type="GO" id="GO:0016810">
    <property type="term" value="F:hydrolase activity, acting on carbon-nitrogen (but not peptide) bonds"/>
    <property type="evidence" value="ECO:0007669"/>
    <property type="project" value="InterPro"/>
</dbReference>
<dbReference type="Gene3D" id="2.30.40.10">
    <property type="entry name" value="Urease, subunit C, domain 1"/>
    <property type="match status" value="1"/>
</dbReference>
<keyword evidence="2 5" id="KW-0378">Hydrolase</keyword>
<dbReference type="SUPFAM" id="SSF51556">
    <property type="entry name" value="Metallo-dependent hydrolases"/>
    <property type="match status" value="1"/>
</dbReference>
<dbReference type="PANTHER" id="PTHR43794">
    <property type="entry name" value="AMINOHYDROLASE SSNA-RELATED"/>
    <property type="match status" value="1"/>
</dbReference>
<accession>A0A3N1KW22</accession>
<evidence type="ECO:0000256" key="2">
    <source>
        <dbReference type="ARBA" id="ARBA00022801"/>
    </source>
</evidence>
<comment type="similarity">
    <text evidence="1">Belongs to the metallo-dependent hydrolases superfamily. ATZ/TRZ family.</text>
</comment>
<dbReference type="InterPro" id="IPR032466">
    <property type="entry name" value="Metal_Hydrolase"/>
</dbReference>
<dbReference type="InterPro" id="IPR050287">
    <property type="entry name" value="MTA/SAH_deaminase"/>
</dbReference>
<organism evidence="5 6">
    <name type="scientific">Stella humosa</name>
    <dbReference type="NCBI Taxonomy" id="94"/>
    <lineage>
        <taxon>Bacteria</taxon>
        <taxon>Pseudomonadati</taxon>
        <taxon>Pseudomonadota</taxon>
        <taxon>Alphaproteobacteria</taxon>
        <taxon>Rhodospirillales</taxon>
        <taxon>Stellaceae</taxon>
        <taxon>Stella</taxon>
    </lineage>
</organism>
<dbReference type="AlphaFoldDB" id="A0A3N1KW22"/>
<name>A0A3N1KW22_9PROT</name>
<evidence type="ECO:0000256" key="3">
    <source>
        <dbReference type="SAM" id="MobiDB-lite"/>
    </source>
</evidence>
<gene>
    <name evidence="5" type="ORF">EDC65_4271</name>
</gene>
<keyword evidence="6" id="KW-1185">Reference proteome</keyword>
<evidence type="ECO:0000256" key="1">
    <source>
        <dbReference type="ARBA" id="ARBA00006745"/>
    </source>
</evidence>
<dbReference type="PANTHER" id="PTHR43794:SF11">
    <property type="entry name" value="AMIDOHYDROLASE-RELATED DOMAIN-CONTAINING PROTEIN"/>
    <property type="match status" value="1"/>
</dbReference>
<reference evidence="5 6" key="1">
    <citation type="submission" date="2018-11" db="EMBL/GenBank/DDBJ databases">
        <title>Genomic Encyclopedia of Type Strains, Phase IV (KMG-IV): sequencing the most valuable type-strain genomes for metagenomic binning, comparative biology and taxonomic classification.</title>
        <authorList>
            <person name="Goeker M."/>
        </authorList>
    </citation>
    <scope>NUCLEOTIDE SEQUENCE [LARGE SCALE GENOMIC DNA]</scope>
    <source>
        <strain evidence="5 6">DSM 5900</strain>
    </source>
</reference>
<comment type="caution">
    <text evidence="5">The sequence shown here is derived from an EMBL/GenBank/DDBJ whole genome shotgun (WGS) entry which is preliminary data.</text>
</comment>
<dbReference type="SUPFAM" id="SSF51338">
    <property type="entry name" value="Composite domain of metallo-dependent hydrolases"/>
    <property type="match status" value="1"/>
</dbReference>
<evidence type="ECO:0000313" key="6">
    <source>
        <dbReference type="Proteomes" id="UP000278222"/>
    </source>
</evidence>
<proteinExistence type="inferred from homology"/>